<dbReference type="GO" id="GO:0006325">
    <property type="term" value="P:chromatin organization"/>
    <property type="evidence" value="ECO:0007669"/>
    <property type="project" value="UniProtKB-KW"/>
</dbReference>
<dbReference type="GO" id="GO:0005634">
    <property type="term" value="C:nucleus"/>
    <property type="evidence" value="ECO:0007669"/>
    <property type="project" value="UniProtKB-SubCell"/>
</dbReference>
<evidence type="ECO:0000256" key="7">
    <source>
        <dbReference type="ARBA" id="ARBA00022853"/>
    </source>
</evidence>
<feature type="region of interest" description="Disordered" evidence="14">
    <location>
        <begin position="429"/>
        <end position="810"/>
    </location>
</feature>
<feature type="compositionally biased region" description="Polar residues" evidence="14">
    <location>
        <begin position="606"/>
        <end position="618"/>
    </location>
</feature>
<evidence type="ECO:0000259" key="15">
    <source>
        <dbReference type="Pfam" id="PF13891"/>
    </source>
</evidence>
<proteinExistence type="predicted"/>
<evidence type="ECO:0000256" key="1">
    <source>
        <dbReference type="ARBA" id="ARBA00004123"/>
    </source>
</evidence>
<dbReference type="InterPro" id="IPR026316">
    <property type="entry name" value="NSL2"/>
</dbReference>
<dbReference type="InterPro" id="IPR025927">
    <property type="entry name" value="Znf_KANL2-like"/>
</dbReference>
<feature type="compositionally biased region" description="Polar residues" evidence="14">
    <location>
        <begin position="212"/>
        <end position="221"/>
    </location>
</feature>
<feature type="compositionally biased region" description="Polar residues" evidence="14">
    <location>
        <begin position="1"/>
        <end position="13"/>
    </location>
</feature>
<dbReference type="VEuPathDB" id="VectorBase:AATE011773"/>
<keyword evidence="9" id="KW-0539">Nucleus</keyword>
<evidence type="ECO:0000256" key="12">
    <source>
        <dbReference type="ARBA" id="ARBA00093359"/>
    </source>
</evidence>
<feature type="compositionally biased region" description="Acidic residues" evidence="14">
    <location>
        <begin position="435"/>
        <end position="447"/>
    </location>
</feature>
<comment type="subunit">
    <text evidence="13">Component of the NSL complex at least composed of KAT8/MOF, KANSL1, KANSL2, KANSL3, MCRS1, PHF20, OGT1/OGT, WDR5 and HCFC1.</text>
</comment>
<keyword evidence="6" id="KW-0832">Ubl conjugation</keyword>
<evidence type="ECO:0000313" key="16">
    <source>
        <dbReference type="EnsemblMetazoa" id="AATE011773-PA.1"/>
    </source>
</evidence>
<evidence type="ECO:0000256" key="2">
    <source>
        <dbReference type="ARBA" id="ARBA00004173"/>
    </source>
</evidence>
<dbReference type="EnsemblMetazoa" id="AATE011773-RA">
    <property type="protein sequence ID" value="AATE011773-PA.1"/>
    <property type="gene ID" value="AATE011773"/>
</dbReference>
<feature type="domain" description="KANL2-like probable zinc-finger" evidence="15">
    <location>
        <begin position="46"/>
        <end position="111"/>
    </location>
</feature>
<evidence type="ECO:0000256" key="14">
    <source>
        <dbReference type="SAM" id="MobiDB-lite"/>
    </source>
</evidence>
<feature type="region of interest" description="Disordered" evidence="14">
    <location>
        <begin position="1"/>
        <end position="29"/>
    </location>
</feature>
<feature type="compositionally biased region" description="Low complexity" evidence="14">
    <location>
        <begin position="451"/>
        <end position="466"/>
    </location>
</feature>
<feature type="compositionally biased region" description="Basic and acidic residues" evidence="14">
    <location>
        <begin position="485"/>
        <end position="497"/>
    </location>
</feature>
<name>A0A182J5J3_ANOAO</name>
<evidence type="ECO:0000256" key="8">
    <source>
        <dbReference type="ARBA" id="ARBA00023128"/>
    </source>
</evidence>
<dbReference type="GO" id="GO:0044545">
    <property type="term" value="C:NSL complex"/>
    <property type="evidence" value="ECO:0007669"/>
    <property type="project" value="TreeGrafter"/>
</dbReference>
<feature type="compositionally biased region" description="Basic and acidic residues" evidence="14">
    <location>
        <begin position="742"/>
        <end position="762"/>
    </location>
</feature>
<evidence type="ECO:0000256" key="9">
    <source>
        <dbReference type="ARBA" id="ARBA00023242"/>
    </source>
</evidence>
<organism evidence="16">
    <name type="scientific">Anopheles atroparvus</name>
    <name type="common">European mosquito</name>
    <dbReference type="NCBI Taxonomy" id="41427"/>
    <lineage>
        <taxon>Eukaryota</taxon>
        <taxon>Metazoa</taxon>
        <taxon>Ecdysozoa</taxon>
        <taxon>Arthropoda</taxon>
        <taxon>Hexapoda</taxon>
        <taxon>Insecta</taxon>
        <taxon>Pterygota</taxon>
        <taxon>Neoptera</taxon>
        <taxon>Endopterygota</taxon>
        <taxon>Diptera</taxon>
        <taxon>Nematocera</taxon>
        <taxon>Culicoidea</taxon>
        <taxon>Culicidae</taxon>
        <taxon>Anophelinae</taxon>
        <taxon>Anopheles</taxon>
    </lineage>
</organism>
<dbReference type="PANTHER" id="PTHR13453">
    <property type="entry name" value="KAT8 REGULATORY NSL COMPLEX SUBUNIT 2"/>
    <property type="match status" value="1"/>
</dbReference>
<sequence>MGHVQQQVRTMNRNAPGGSAGGPSNEQEETFRCQIHQEIERKAKVCANTLFECSLPRVESYAYCFRHILQDPKAPYKQCGFTYPNGRRCPEPSPRYDAKKDYGTNYCFEHSRQTQLAKTKSTIGKLVPVETTETLLHSLAHHVKVDKNKQHYMGNNTPLKITVHEDDDDNEVDVVTPSVDPFVDVDVTAIVDSGRIVLDYASDSSSEDEDTQQPTYGSSWKGQDMDNSDNESVDSQCDDPLKHAGIYTAEETTRITKEKLSRLQSLYVEQIHRLQHVLRERRRNYLRDQRVEREAHCSIYDQINETPRERTLYEKLKGMNRYHRKHGVEAILQRKYLEKRAKATEGLQQKPPPLPKCSYTEGGVKCGERTLPCCKHCRKHILEDKKQVLFRACGIEKSGVVCQEPLAGLFENVTCPLHVELPAQRSFNKRKYESESEGEADPGDGDGEFVAGDNAIAGGASSDSAITQNDRKKAKDVLNPAESKPVVKTESKRRSIKQEVPTPPRVRNTRAARAALGRQHTKKHLQPAATGVLQGKVTGIKQELEEPDTNAQQQQQPTPAAKDEGNVTTVQGTNDHELSSILDEEQLPITIIPKKKPKQEEGQQENSDSALTAATNDGQQEKMDTSTSEEQADGGSDASLKHEPQAKDGGQMDLPKPSNNEERQNDDESKQKIEEKTVQDTVIPEHVPENPINDSKTGKSDTVAGEPQNLQLEEQISTKEKLEREESKSHSSPEPSKRRREQKRDKNKAAPSKSTDKEEPTRVEGPGGGPLVASSDEEKGNKAKQPKSKPDPVEAGTQPKSAEKSRRQQK</sequence>
<protein>
    <recommendedName>
        <fullName evidence="3">KAT8 regulatory NSL complex subunit 2</fullName>
    </recommendedName>
    <alternativeName>
        <fullName evidence="11">NSL complex protein NSL2</fullName>
    </alternativeName>
    <alternativeName>
        <fullName evidence="10">Non-specific lethal 2 homolog</fullName>
    </alternativeName>
</protein>
<feature type="compositionally biased region" description="Basic and acidic residues" evidence="14">
    <location>
        <begin position="716"/>
        <end position="731"/>
    </location>
</feature>
<dbReference type="GO" id="GO:0005739">
    <property type="term" value="C:mitochondrion"/>
    <property type="evidence" value="ECO:0007669"/>
    <property type="project" value="UniProtKB-SubCell"/>
</dbReference>
<evidence type="ECO:0000256" key="3">
    <source>
        <dbReference type="ARBA" id="ARBA00015508"/>
    </source>
</evidence>
<dbReference type="Pfam" id="PF13891">
    <property type="entry name" value="zf-C3HC3H_KANSL2"/>
    <property type="match status" value="2"/>
</dbReference>
<reference evidence="16" key="1">
    <citation type="submission" date="2022-08" db="UniProtKB">
        <authorList>
            <consortium name="EnsemblMetazoa"/>
        </authorList>
    </citation>
    <scope>IDENTIFICATION</scope>
    <source>
        <strain evidence="16">EBRO</strain>
    </source>
</reference>
<feature type="compositionally biased region" description="Basic and acidic residues" evidence="14">
    <location>
        <begin position="801"/>
        <end position="810"/>
    </location>
</feature>
<evidence type="ECO:0000256" key="6">
    <source>
        <dbReference type="ARBA" id="ARBA00022843"/>
    </source>
</evidence>
<keyword evidence="4" id="KW-1017">Isopeptide bond</keyword>
<keyword evidence="7" id="KW-0156">Chromatin regulator</keyword>
<comment type="subcellular location">
    <subcellularLocation>
        <location evidence="2">Mitochondrion</location>
    </subcellularLocation>
    <subcellularLocation>
        <location evidence="1">Nucleus</location>
    </subcellularLocation>
</comment>
<evidence type="ECO:0000256" key="5">
    <source>
        <dbReference type="ARBA" id="ARBA00022553"/>
    </source>
</evidence>
<evidence type="ECO:0000256" key="11">
    <source>
        <dbReference type="ARBA" id="ARBA00033378"/>
    </source>
</evidence>
<evidence type="ECO:0000256" key="10">
    <source>
        <dbReference type="ARBA" id="ARBA00032947"/>
    </source>
</evidence>
<evidence type="ECO:0000256" key="13">
    <source>
        <dbReference type="ARBA" id="ARBA00093543"/>
    </source>
</evidence>
<dbReference type="STRING" id="41427.A0A182J5J3"/>
<feature type="region of interest" description="Disordered" evidence="14">
    <location>
        <begin position="201"/>
        <end position="239"/>
    </location>
</feature>
<evidence type="ECO:0000256" key="4">
    <source>
        <dbReference type="ARBA" id="ARBA00022499"/>
    </source>
</evidence>
<accession>A0A182J5J3</accession>
<keyword evidence="5" id="KW-0597">Phosphoprotein</keyword>
<dbReference type="AlphaFoldDB" id="A0A182J5J3"/>
<feature type="domain" description="KANL2-like probable zinc-finger" evidence="15">
    <location>
        <begin position="357"/>
        <end position="418"/>
    </location>
</feature>
<keyword evidence="8" id="KW-0496">Mitochondrion</keyword>
<dbReference type="PANTHER" id="PTHR13453:SF1">
    <property type="entry name" value="KAT8 REGULATORY NSL COMPLEX SUBUNIT 2"/>
    <property type="match status" value="1"/>
</dbReference>
<feature type="compositionally biased region" description="Basic and acidic residues" evidence="14">
    <location>
        <begin position="659"/>
        <end position="678"/>
    </location>
</feature>
<comment type="function">
    <text evidence="12">Non-catalytic component of the NSL histone acetyltransferase complex, a multiprotein complex that mediates histone H4 acetylation at 'Lys-5'- and 'Lys-8' (H4K5ac and H4K8ac) at transcription start sites and promotes transcription initiation. Required for NSL complex stability and for transcription of intraciliary transport genes in both ciliated and non-ciliated cells by regulating histone H4 acetylation at 'Lys-5'- and 'Lys-12' (H4K5ac and H4K12ac). This is necessary for cilium assembly in ciliated cells and for organization of the microtubule cytoskeleton in non-ciliated cells. Required within the NSL complex to maintain nuclear architecture stability by promoting KAT8-mediated acetylation of lamin LMNA.</text>
</comment>